<accession>A0A377J5S8</accession>
<dbReference type="RefSeq" id="WP_115012053.1">
    <property type="nucleotide sequence ID" value="NZ_UGHV01000001.1"/>
</dbReference>
<evidence type="ECO:0000256" key="1">
    <source>
        <dbReference type="SAM" id="MobiDB-lite"/>
    </source>
</evidence>
<reference evidence="2 3" key="1">
    <citation type="submission" date="2018-06" db="EMBL/GenBank/DDBJ databases">
        <authorList>
            <consortium name="Pathogen Informatics"/>
            <person name="Doyle S."/>
        </authorList>
    </citation>
    <scope>NUCLEOTIDE SEQUENCE [LARGE SCALE GENOMIC DNA]</scope>
    <source>
        <strain evidence="2 3">NCTC12410</strain>
    </source>
</reference>
<evidence type="ECO:0000313" key="2">
    <source>
        <dbReference type="EMBL" id="STO97847.1"/>
    </source>
</evidence>
<dbReference type="Proteomes" id="UP000254841">
    <property type="component" value="Unassembled WGS sequence"/>
</dbReference>
<name>A0A377J5S8_9HELI</name>
<feature type="compositionally biased region" description="Polar residues" evidence="1">
    <location>
        <begin position="1"/>
        <end position="10"/>
    </location>
</feature>
<protein>
    <submittedName>
        <fullName evidence="2">Uncharacterized protein</fullName>
    </submittedName>
</protein>
<evidence type="ECO:0000313" key="3">
    <source>
        <dbReference type="Proteomes" id="UP000254841"/>
    </source>
</evidence>
<dbReference type="AlphaFoldDB" id="A0A377J5S8"/>
<organism evidence="2 3">
    <name type="scientific">Helicobacter canis</name>
    <dbReference type="NCBI Taxonomy" id="29419"/>
    <lineage>
        <taxon>Bacteria</taxon>
        <taxon>Pseudomonadati</taxon>
        <taxon>Campylobacterota</taxon>
        <taxon>Epsilonproteobacteria</taxon>
        <taxon>Campylobacterales</taxon>
        <taxon>Helicobacteraceae</taxon>
        <taxon>Helicobacter</taxon>
    </lineage>
</organism>
<sequence>MKVANTNAVATSLIKDSDTQRSKQAKASTKQGEQSGTLESTKEIPNSSKLGKESAKNLATTIKNANTTIGSLEVMIRSIHSLQTQNKAYQKLALKIQDLQGSTETQSKAVQDLTNKADGLKEQMQKTFDTAMFGDENVFTKSYADIPESNLNAKKLSPNTLDVKQLENLKRYAKDLSEQRSYAKQAKRLVQSALDERLDSVQKTDSSYAKLDSSKLNAQEFKAAQGSSGVTLDRVLHLLR</sequence>
<feature type="compositionally biased region" description="Polar residues" evidence="1">
    <location>
        <begin position="25"/>
        <end position="49"/>
    </location>
</feature>
<feature type="region of interest" description="Disordered" evidence="1">
    <location>
        <begin position="1"/>
        <end position="52"/>
    </location>
</feature>
<gene>
    <name evidence="2" type="ORF">NCTC12410_01688</name>
</gene>
<proteinExistence type="predicted"/>
<dbReference type="OrthoDB" id="5330094at2"/>
<dbReference type="EMBL" id="UGHV01000001">
    <property type="protein sequence ID" value="STO97847.1"/>
    <property type="molecule type" value="Genomic_DNA"/>
</dbReference>